<dbReference type="InterPro" id="IPR044198">
    <property type="entry name" value="DEK"/>
</dbReference>
<evidence type="ECO:0000256" key="1">
    <source>
        <dbReference type="SAM" id="MobiDB-lite"/>
    </source>
</evidence>
<feature type="compositionally biased region" description="Polar residues" evidence="1">
    <location>
        <begin position="23"/>
        <end position="33"/>
    </location>
</feature>
<dbReference type="AlphaFoldDB" id="A0AAD9DF17"/>
<dbReference type="PANTHER" id="PTHR13468:SF1">
    <property type="entry name" value="PROTEIN DEK"/>
    <property type="match status" value="1"/>
</dbReference>
<reference evidence="2" key="1">
    <citation type="submission" date="2023-06" db="EMBL/GenBank/DDBJ databases">
        <title>Survivors Of The Sea: Transcriptome response of Skeletonema marinoi to long-term dormancy.</title>
        <authorList>
            <person name="Pinder M.I.M."/>
            <person name="Kourtchenko O."/>
            <person name="Robertson E.K."/>
            <person name="Larsson T."/>
            <person name="Maumus F."/>
            <person name="Osuna-Cruz C.M."/>
            <person name="Vancaester E."/>
            <person name="Stenow R."/>
            <person name="Vandepoele K."/>
            <person name="Ploug H."/>
            <person name="Bruchert V."/>
            <person name="Godhe A."/>
            <person name="Topel M."/>
        </authorList>
    </citation>
    <scope>NUCLEOTIDE SEQUENCE</scope>
    <source>
        <strain evidence="2">R05AC</strain>
    </source>
</reference>
<dbReference type="GO" id="GO:0006325">
    <property type="term" value="P:chromatin organization"/>
    <property type="evidence" value="ECO:0007669"/>
    <property type="project" value="InterPro"/>
</dbReference>
<feature type="region of interest" description="Disordered" evidence="1">
    <location>
        <begin position="1"/>
        <end position="92"/>
    </location>
</feature>
<dbReference type="PANTHER" id="PTHR13468">
    <property type="entry name" value="DEK PROTEIN"/>
    <property type="match status" value="1"/>
</dbReference>
<evidence type="ECO:0000313" key="3">
    <source>
        <dbReference type="Proteomes" id="UP001224775"/>
    </source>
</evidence>
<dbReference type="EMBL" id="JATAAI010000006">
    <property type="protein sequence ID" value="KAK1745241.1"/>
    <property type="molecule type" value="Genomic_DNA"/>
</dbReference>
<name>A0AAD9DF17_9STRA</name>
<feature type="compositionally biased region" description="Low complexity" evidence="1">
    <location>
        <begin position="1"/>
        <end position="12"/>
    </location>
</feature>
<proteinExistence type="predicted"/>
<dbReference type="Proteomes" id="UP001224775">
    <property type="component" value="Unassembled WGS sequence"/>
</dbReference>
<dbReference type="GO" id="GO:0005634">
    <property type="term" value="C:nucleus"/>
    <property type="evidence" value="ECO:0007669"/>
    <property type="project" value="TreeGrafter"/>
</dbReference>
<gene>
    <name evidence="2" type="ORF">QTG54_004532</name>
</gene>
<feature type="compositionally biased region" description="Basic and acidic residues" evidence="1">
    <location>
        <begin position="76"/>
        <end position="92"/>
    </location>
</feature>
<sequence>MDEENTTAAAADAAHDTAEQSNDESTAAVQENADSAPADETASGADAPTDDAKDKAASSGRPKRVRKTTTNYVPEEEMKKEMIIPDGKGEKLGEMPNVVNKFGDVTWSTPCLKSLYYIVFGVGKKAEFKKHLLQFNGFNFSRKKRRQNLTR</sequence>
<dbReference type="GO" id="GO:0042393">
    <property type="term" value="F:histone binding"/>
    <property type="evidence" value="ECO:0007669"/>
    <property type="project" value="TreeGrafter"/>
</dbReference>
<keyword evidence="3" id="KW-1185">Reference proteome</keyword>
<comment type="caution">
    <text evidence="2">The sequence shown here is derived from an EMBL/GenBank/DDBJ whole genome shotgun (WGS) entry which is preliminary data.</text>
</comment>
<organism evidence="2 3">
    <name type="scientific">Skeletonema marinoi</name>
    <dbReference type="NCBI Taxonomy" id="267567"/>
    <lineage>
        <taxon>Eukaryota</taxon>
        <taxon>Sar</taxon>
        <taxon>Stramenopiles</taxon>
        <taxon>Ochrophyta</taxon>
        <taxon>Bacillariophyta</taxon>
        <taxon>Coscinodiscophyceae</taxon>
        <taxon>Thalassiosirophycidae</taxon>
        <taxon>Thalassiosirales</taxon>
        <taxon>Skeletonemataceae</taxon>
        <taxon>Skeletonema</taxon>
        <taxon>Skeletonema marinoi-dohrnii complex</taxon>
    </lineage>
</organism>
<dbReference type="GO" id="GO:0003677">
    <property type="term" value="F:DNA binding"/>
    <property type="evidence" value="ECO:0007669"/>
    <property type="project" value="InterPro"/>
</dbReference>
<evidence type="ECO:0000313" key="2">
    <source>
        <dbReference type="EMBL" id="KAK1745241.1"/>
    </source>
</evidence>
<accession>A0AAD9DF17</accession>
<protein>
    <submittedName>
        <fullName evidence="2">Uncharacterized protein</fullName>
    </submittedName>
</protein>
<dbReference type="GO" id="GO:2000779">
    <property type="term" value="P:regulation of double-strand break repair"/>
    <property type="evidence" value="ECO:0007669"/>
    <property type="project" value="TreeGrafter"/>
</dbReference>